<reference evidence="3" key="1">
    <citation type="submission" date="2024-07" db="EMBL/GenBank/DDBJ databases">
        <title>Two chromosome-level genome assemblies of Korean endemic species Abeliophyllum distichum and Forsythia ovata (Oleaceae).</title>
        <authorList>
            <person name="Jang H."/>
        </authorList>
    </citation>
    <scope>NUCLEOTIDE SEQUENCE [LARGE SCALE GENOMIC DNA]</scope>
</reference>
<feature type="region of interest" description="Disordered" evidence="1">
    <location>
        <begin position="1081"/>
        <end position="1113"/>
    </location>
</feature>
<dbReference type="PANTHER" id="PTHR31115">
    <property type="entry name" value="OS05G0107300 PROTEIN"/>
    <property type="match status" value="1"/>
</dbReference>
<name>A0ABD1WZX7_9LAMI</name>
<feature type="region of interest" description="Disordered" evidence="1">
    <location>
        <begin position="1129"/>
        <end position="1247"/>
    </location>
</feature>
<comment type="caution">
    <text evidence="2">The sequence shown here is derived from an EMBL/GenBank/DDBJ whole genome shotgun (WGS) entry which is preliminary data.</text>
</comment>
<organism evidence="2 3">
    <name type="scientific">Forsythia ovata</name>
    <dbReference type="NCBI Taxonomy" id="205694"/>
    <lineage>
        <taxon>Eukaryota</taxon>
        <taxon>Viridiplantae</taxon>
        <taxon>Streptophyta</taxon>
        <taxon>Embryophyta</taxon>
        <taxon>Tracheophyta</taxon>
        <taxon>Spermatophyta</taxon>
        <taxon>Magnoliopsida</taxon>
        <taxon>eudicotyledons</taxon>
        <taxon>Gunneridae</taxon>
        <taxon>Pentapetalae</taxon>
        <taxon>asterids</taxon>
        <taxon>lamiids</taxon>
        <taxon>Lamiales</taxon>
        <taxon>Oleaceae</taxon>
        <taxon>Forsythieae</taxon>
        <taxon>Forsythia</taxon>
    </lineage>
</organism>
<feature type="compositionally biased region" description="Polar residues" evidence="1">
    <location>
        <begin position="399"/>
        <end position="410"/>
    </location>
</feature>
<feature type="compositionally biased region" description="Polar residues" evidence="1">
    <location>
        <begin position="194"/>
        <end position="206"/>
    </location>
</feature>
<feature type="compositionally biased region" description="Basic and acidic residues" evidence="1">
    <location>
        <begin position="359"/>
        <end position="385"/>
    </location>
</feature>
<feature type="region of interest" description="Disordered" evidence="1">
    <location>
        <begin position="1"/>
        <end position="38"/>
    </location>
</feature>
<keyword evidence="3" id="KW-1185">Reference proteome</keyword>
<feature type="compositionally biased region" description="Basic and acidic residues" evidence="1">
    <location>
        <begin position="547"/>
        <end position="563"/>
    </location>
</feature>
<dbReference type="PANTHER" id="PTHR31115:SF3">
    <property type="entry name" value="EXPRESSED PROTEIN"/>
    <property type="match status" value="1"/>
</dbReference>
<feature type="compositionally biased region" description="Polar residues" evidence="1">
    <location>
        <begin position="497"/>
        <end position="506"/>
    </location>
</feature>
<feature type="compositionally biased region" description="Polar residues" evidence="1">
    <location>
        <begin position="1224"/>
        <end position="1238"/>
    </location>
</feature>
<feature type="compositionally biased region" description="Low complexity" evidence="1">
    <location>
        <begin position="1143"/>
        <end position="1156"/>
    </location>
</feature>
<feature type="region of interest" description="Disordered" evidence="1">
    <location>
        <begin position="743"/>
        <end position="768"/>
    </location>
</feature>
<dbReference type="EMBL" id="JBFOLJ010000002">
    <property type="protein sequence ID" value="KAL2555255.1"/>
    <property type="molecule type" value="Genomic_DNA"/>
</dbReference>
<feature type="compositionally biased region" description="Basic and acidic residues" evidence="1">
    <location>
        <begin position="749"/>
        <end position="758"/>
    </location>
</feature>
<feature type="region of interest" description="Disordered" evidence="1">
    <location>
        <begin position="164"/>
        <end position="216"/>
    </location>
</feature>
<feature type="region of interest" description="Disordered" evidence="1">
    <location>
        <begin position="495"/>
        <end position="609"/>
    </location>
</feature>
<feature type="compositionally biased region" description="Basic and acidic residues" evidence="1">
    <location>
        <begin position="584"/>
        <end position="593"/>
    </location>
</feature>
<feature type="region of interest" description="Disordered" evidence="1">
    <location>
        <begin position="355"/>
        <end position="426"/>
    </location>
</feature>
<feature type="compositionally biased region" description="Low complexity" evidence="1">
    <location>
        <begin position="105"/>
        <end position="116"/>
    </location>
</feature>
<feature type="compositionally biased region" description="Basic and acidic residues" evidence="1">
    <location>
        <begin position="1159"/>
        <end position="1173"/>
    </location>
</feature>
<feature type="compositionally biased region" description="Polar residues" evidence="1">
    <location>
        <begin position="417"/>
        <end position="426"/>
    </location>
</feature>
<feature type="region of interest" description="Disordered" evidence="1">
    <location>
        <begin position="451"/>
        <end position="473"/>
    </location>
</feature>
<feature type="compositionally biased region" description="Basic and acidic residues" evidence="1">
    <location>
        <begin position="207"/>
        <end position="216"/>
    </location>
</feature>
<feature type="region of interest" description="Disordered" evidence="1">
    <location>
        <begin position="103"/>
        <end position="128"/>
    </location>
</feature>
<evidence type="ECO:0000313" key="3">
    <source>
        <dbReference type="Proteomes" id="UP001604277"/>
    </source>
</evidence>
<gene>
    <name evidence="2" type="ORF">Fot_08874</name>
</gene>
<accession>A0ABD1WZX7</accession>
<protein>
    <submittedName>
        <fullName evidence="2">Uncharacterized protein</fullName>
    </submittedName>
</protein>
<proteinExistence type="predicted"/>
<feature type="compositionally biased region" description="Polar residues" evidence="1">
    <location>
        <begin position="1"/>
        <end position="13"/>
    </location>
</feature>
<dbReference type="Proteomes" id="UP001604277">
    <property type="component" value="Unassembled WGS sequence"/>
</dbReference>
<sequence>MSASSKFDLSSGSPDRPLYSSGHRGSYSTASLDRSGSFRENMENQILSSLPNMTRSSSSVTQGDVMNFFQCVRIDPKSMVVDHKLNRPVEFKRLATAAVGIPLEDSLPGSSKSKSLPSPPSDDLRRLKTGVREGGTKARERVKIFNDCLSVINKCFPTIPSRKRSRLDTLSNDRSNALLPTDRSVSGMSIGKMGSQSHASTSSFELEQQRSEERTKNAIPNKRTRTSMVDPRMDVRASTPARPTGVMDKDREILRFPNSDVITCEDRTSSLTVDGWEKSKMKKKRTGIKTDATASSTVMKPADGYRESKQVMQPRLPTDARSRMSDSYGFRPGIANGSVGVGKAEAALQQASLGTRAISRAEQDNSPLLHERRDRPTAPEKERVNLKAVNKASAREDFSSGSPTSSSKLNANARAPRSSSVGGVSKLSQVVQRATSSNDWELSNCTSKLPGAVAANNRKRTPSTRSSSPPVANWVQRPQKISRTARRTNFVPIVPSNDETLTTDTASDVMGNERHMPGHSPRQVKPKSDSFSSAAFSESEESGAAEAKPRDKNKKFDEMDEKCGQNVQKMSTLLLPPRKNKAASGEDHGDGVRRQGRSGRGFTSTRSLTTLTVEKHGNVGTTKQIRSSRFGFEKNERAGRPPTRKLSDRKPYMRQKHNAANTAPDFLVGSDDGHEELLAAANAVTNTAQALSSLFWRKMEPLYRLISDTDIAYLKDQVNLGSTVDTPALVPLDTDGSASIHNGFGLNDPGRDESETKGVELSPEHLAPGVSTPKEISLYQRLIAALIPEEGNQELCCSGNEDYRFDVYGSRFEMEKDMESDTFCSPRSQNRDISRYSASSGYRINANGELFYELDHTMPDHNGSSIPDTGIIPIYNHLQNGLLPDQIMPGVECSEYQFNNMSINERLLVEIHSIGLYPDLVPDFAQTGDEEISGDLCRLDEKYQEEVSRKNSLLGKLLTSASEAKELQESLFEQCALEKLVGMAYEKYMSCWGPNAHGMKSASGKMAKQAALAFVKRTLERCREFDGTGKSCFGEPLYNEIFLAGLAHLGDIQAVNSSADNESGKRQLSTSGCSIEVRTSAPLGAQHSPSSNNQEMYSSGAPAPANLGSEQTTGKADIWSNRVKKCELPPDEIVGGTLGTSTGVPSGIGSSLSSSAKGKRSEREGKGNSREVLSRSGSTKIGRPAVANVKGERKPKAKPRQKTGQLTASVNGPLGKMSERPKTTLFSAPKSNEMSGSGTAKDKNDDNMDLLEEPIDLSGLQLPVPDDLAGQGEDIGSWLNIEDDVLQDHDYMGGLEIPMDDLADLNMMLNVYFNQTGTPLQVAALVQLIVQNMLQRITSSCKDLVVSAQSWPWISCELAVRLQFSKFGRKYTKWQAILLIEGDDAASRSCHHRQSHQHPPSIYKTKMQEERWEQELLGRSTKLENYA</sequence>
<feature type="compositionally biased region" description="Polar residues" evidence="1">
    <location>
        <begin position="1087"/>
        <end position="1097"/>
    </location>
</feature>
<evidence type="ECO:0000256" key="1">
    <source>
        <dbReference type="SAM" id="MobiDB-lite"/>
    </source>
</evidence>
<evidence type="ECO:0000313" key="2">
    <source>
        <dbReference type="EMBL" id="KAL2555255.1"/>
    </source>
</evidence>